<dbReference type="EMBL" id="JYDV01000203">
    <property type="protein sequence ID" value="KRZ25165.1"/>
    <property type="molecule type" value="Genomic_DNA"/>
</dbReference>
<dbReference type="SMART" id="SM00252">
    <property type="entry name" value="SH2"/>
    <property type="match status" value="1"/>
</dbReference>
<accession>A0A0V1IRD4</accession>
<dbReference type="PANTHER" id="PTHR46559:SF3">
    <property type="entry name" value="TYROSINE-PROTEIN PHOSPHATASE NON-RECEPTOR TYPE"/>
    <property type="match status" value="1"/>
</dbReference>
<feature type="domain" description="SH2" evidence="8">
    <location>
        <begin position="81"/>
        <end position="184"/>
    </location>
</feature>
<evidence type="ECO:0000256" key="5">
    <source>
        <dbReference type="ARBA" id="ARBA00022912"/>
    </source>
</evidence>
<dbReference type="PRINTS" id="PR00401">
    <property type="entry name" value="SH2DOMAIN"/>
</dbReference>
<evidence type="ECO:0000256" key="3">
    <source>
        <dbReference type="ARBA" id="ARBA00022490"/>
    </source>
</evidence>
<evidence type="ECO:0000313" key="9">
    <source>
        <dbReference type="EMBL" id="KRZ25165.1"/>
    </source>
</evidence>
<dbReference type="CDD" id="cd09931">
    <property type="entry name" value="SH2_C-SH2_SHP_like"/>
    <property type="match status" value="1"/>
</dbReference>
<dbReference type="PANTHER" id="PTHR46559">
    <property type="entry name" value="TYROSINE-PROTEIN PHOSPHATASE NON-RECEPTOR TYPE 11"/>
    <property type="match status" value="1"/>
</dbReference>
<dbReference type="Pfam" id="PF00017">
    <property type="entry name" value="SH2"/>
    <property type="match status" value="1"/>
</dbReference>
<protein>
    <recommendedName>
        <fullName evidence="2">protein-tyrosine-phosphatase</fullName>
        <ecNumber evidence="2">3.1.3.48</ecNumber>
    </recommendedName>
</protein>
<name>A0A0V1IRD4_TRIPS</name>
<dbReference type="GO" id="GO:0050839">
    <property type="term" value="F:cell adhesion molecule binding"/>
    <property type="evidence" value="ECO:0007669"/>
    <property type="project" value="TreeGrafter"/>
</dbReference>
<evidence type="ECO:0000313" key="10">
    <source>
        <dbReference type="Proteomes" id="UP000054826"/>
    </source>
</evidence>
<dbReference type="PROSITE" id="PS50001">
    <property type="entry name" value="SH2"/>
    <property type="match status" value="1"/>
</dbReference>
<dbReference type="GO" id="GO:0005737">
    <property type="term" value="C:cytoplasm"/>
    <property type="evidence" value="ECO:0007669"/>
    <property type="project" value="UniProtKB-SubCell"/>
</dbReference>
<dbReference type="SUPFAM" id="SSF55550">
    <property type="entry name" value="SH2 domain"/>
    <property type="match status" value="1"/>
</dbReference>
<dbReference type="GO" id="GO:0030971">
    <property type="term" value="F:receptor tyrosine kinase binding"/>
    <property type="evidence" value="ECO:0007669"/>
    <property type="project" value="TreeGrafter"/>
</dbReference>
<dbReference type="Gene3D" id="3.30.505.10">
    <property type="entry name" value="SH2 domain"/>
    <property type="match status" value="1"/>
</dbReference>
<keyword evidence="3" id="KW-0963">Cytoplasm</keyword>
<keyword evidence="9" id="KW-0675">Receptor</keyword>
<evidence type="ECO:0000259" key="8">
    <source>
        <dbReference type="PROSITE" id="PS50001"/>
    </source>
</evidence>
<reference evidence="9 10" key="1">
    <citation type="submission" date="2015-01" db="EMBL/GenBank/DDBJ databases">
        <title>Evolution of Trichinella species and genotypes.</title>
        <authorList>
            <person name="Korhonen P.K."/>
            <person name="Edoardo P."/>
            <person name="Giuseppe L.R."/>
            <person name="Gasser R.B."/>
        </authorList>
    </citation>
    <scope>NUCLEOTIDE SEQUENCE [LARGE SCALE GENOMIC DNA]</scope>
    <source>
        <strain evidence="9">ISS176</strain>
    </source>
</reference>
<sequence>LGLLMSCSLFVQPIFHNFNCFMNSRFKFMATVCPGNKVTHIKIQNTGEYYALIKNNYEKKNGDLIILKYFSNAVDPTAERWFHGYISGREAEQILMEQGRNGSFLVRESQSTPGDYALSVRQDNQVTHVMIRCKDNRYGVGGGDEFSSLKDLVEHYRRSPMVETSGMILWDVSFRNYVKLRNAMLFISEIRKSANQFLILLLILVGWLKLCDVVDCLLSCEMKNYSPTHFCDTSHNVYQIQIRSLQSISESGAYVEKICQIKAKRLKKTKLKHTANSLAFVHRLTSRLLYFLLLNNVRTLAKHHQLCLLLRKIRVRVVVGHLPCQMEMDTGSEFIVSEYIF</sequence>
<dbReference type="FunFam" id="3.30.505.10:FF:000012">
    <property type="entry name" value="Tyrosine-protein phosphatase non-receptor type"/>
    <property type="match status" value="1"/>
</dbReference>
<evidence type="ECO:0000256" key="6">
    <source>
        <dbReference type="ARBA" id="ARBA00022999"/>
    </source>
</evidence>
<gene>
    <name evidence="9" type="primary">PTPN11</name>
    <name evidence="9" type="ORF">T4C_10821</name>
</gene>
<keyword evidence="4" id="KW-0378">Hydrolase</keyword>
<dbReference type="AlphaFoldDB" id="A0A0V1IRD4"/>
<evidence type="ECO:0000256" key="4">
    <source>
        <dbReference type="ARBA" id="ARBA00022801"/>
    </source>
</evidence>
<dbReference type="EC" id="3.1.3.48" evidence="2"/>
<proteinExistence type="predicted"/>
<keyword evidence="5" id="KW-0904">Protein phosphatase</keyword>
<dbReference type="InterPro" id="IPR036860">
    <property type="entry name" value="SH2_dom_sf"/>
</dbReference>
<evidence type="ECO:0000256" key="1">
    <source>
        <dbReference type="ARBA" id="ARBA00004496"/>
    </source>
</evidence>
<evidence type="ECO:0000256" key="2">
    <source>
        <dbReference type="ARBA" id="ARBA00013064"/>
    </source>
</evidence>
<organism evidence="9 10">
    <name type="scientific">Trichinella pseudospiralis</name>
    <name type="common">Parasitic roundworm</name>
    <dbReference type="NCBI Taxonomy" id="6337"/>
    <lineage>
        <taxon>Eukaryota</taxon>
        <taxon>Metazoa</taxon>
        <taxon>Ecdysozoa</taxon>
        <taxon>Nematoda</taxon>
        <taxon>Enoplea</taxon>
        <taxon>Dorylaimia</taxon>
        <taxon>Trichinellida</taxon>
        <taxon>Trichinellidae</taxon>
        <taxon>Trichinella</taxon>
    </lineage>
</organism>
<evidence type="ECO:0000256" key="7">
    <source>
        <dbReference type="PROSITE-ProRule" id="PRU00191"/>
    </source>
</evidence>
<dbReference type="GO" id="GO:0070374">
    <property type="term" value="P:positive regulation of ERK1 and ERK2 cascade"/>
    <property type="evidence" value="ECO:0007669"/>
    <property type="project" value="TreeGrafter"/>
</dbReference>
<comment type="subcellular location">
    <subcellularLocation>
        <location evidence="1">Cytoplasm</location>
    </subcellularLocation>
</comment>
<keyword evidence="6 7" id="KW-0727">SH2 domain</keyword>
<dbReference type="Proteomes" id="UP000054826">
    <property type="component" value="Unassembled WGS sequence"/>
</dbReference>
<feature type="non-terminal residue" evidence="9">
    <location>
        <position position="1"/>
    </location>
</feature>
<dbReference type="GO" id="GO:0004726">
    <property type="term" value="F:non-membrane spanning protein tyrosine phosphatase activity"/>
    <property type="evidence" value="ECO:0007669"/>
    <property type="project" value="TreeGrafter"/>
</dbReference>
<comment type="caution">
    <text evidence="9">The sequence shown here is derived from an EMBL/GenBank/DDBJ whole genome shotgun (WGS) entry which is preliminary data.</text>
</comment>
<dbReference type="InterPro" id="IPR000980">
    <property type="entry name" value="SH2"/>
</dbReference>